<evidence type="ECO:0000313" key="3">
    <source>
        <dbReference type="Proteomes" id="UP000602076"/>
    </source>
</evidence>
<protein>
    <submittedName>
        <fullName evidence="2">Lasso peptide biosynthesis B2 protein</fullName>
    </submittedName>
</protein>
<dbReference type="EMBL" id="JACXSI010000009">
    <property type="protein sequence ID" value="MBD3107664.1"/>
    <property type="molecule type" value="Genomic_DNA"/>
</dbReference>
<dbReference type="Proteomes" id="UP000602076">
    <property type="component" value="Unassembled WGS sequence"/>
</dbReference>
<gene>
    <name evidence="2" type="ORF">IEO70_04730</name>
</gene>
<keyword evidence="3" id="KW-1185">Reference proteome</keyword>
<feature type="domain" description="Microcin J25-processing protein McjB C-terminal" evidence="1">
    <location>
        <begin position="46"/>
        <end position="138"/>
    </location>
</feature>
<dbReference type="Pfam" id="PF13471">
    <property type="entry name" value="Transglut_core3"/>
    <property type="match status" value="1"/>
</dbReference>
<comment type="caution">
    <text evidence="2">The sequence shown here is derived from an EMBL/GenBank/DDBJ whole genome shotgun (WGS) entry which is preliminary data.</text>
</comment>
<organism evidence="2 3">
    <name type="scientific">Peribacillus faecalis</name>
    <dbReference type="NCBI Taxonomy" id="2772559"/>
    <lineage>
        <taxon>Bacteria</taxon>
        <taxon>Bacillati</taxon>
        <taxon>Bacillota</taxon>
        <taxon>Bacilli</taxon>
        <taxon>Bacillales</taxon>
        <taxon>Bacillaceae</taxon>
        <taxon>Peribacillus</taxon>
    </lineage>
</organism>
<proteinExistence type="predicted"/>
<dbReference type="InterPro" id="IPR053521">
    <property type="entry name" value="McjB-like"/>
</dbReference>
<name>A0A927HA83_9BACI</name>
<dbReference type="InterPro" id="IPR032708">
    <property type="entry name" value="McjB_C"/>
</dbReference>
<accession>A0A927HA83</accession>
<dbReference type="NCBIfam" id="NF033537">
    <property type="entry name" value="lasso_biosyn_B2"/>
    <property type="match status" value="1"/>
</dbReference>
<sequence>MINKMITFLKYKDKSMLIEAYLLLAWARYKKTTQFSKMAPVLGNHMKETKQELTAEKRAIAQKISSALYLMSRYTFWESECLVKAVAGMKMLERRGIESTLYLGTAKDETGLVAHAWLRSGNYYVSGTEGKHKFTVVATFAKNI</sequence>
<evidence type="ECO:0000259" key="1">
    <source>
        <dbReference type="Pfam" id="PF13471"/>
    </source>
</evidence>
<dbReference type="RefSeq" id="WP_190997211.1">
    <property type="nucleotide sequence ID" value="NZ_JACXSI010000009.1"/>
</dbReference>
<evidence type="ECO:0000313" key="2">
    <source>
        <dbReference type="EMBL" id="MBD3107664.1"/>
    </source>
</evidence>
<reference evidence="2" key="1">
    <citation type="submission" date="2020-09" db="EMBL/GenBank/DDBJ databases">
        <title>Bacillus faecalis sp. nov., a moderately halophilic bacterium isolated from cow faeces.</title>
        <authorList>
            <person name="Jiang L."/>
            <person name="Lee J."/>
        </authorList>
    </citation>
    <scope>NUCLEOTIDE SEQUENCE</scope>
    <source>
        <strain evidence="2">AGMB 02131</strain>
    </source>
</reference>
<dbReference type="AlphaFoldDB" id="A0A927HA83"/>